<sequence length="231" mass="26792">MYRLIKRFFDFLFALLALLLLSPLLIPIVIGLKLTGEGYIFYLQERVGYRNRLFKIYKFATMLKDSPNMKGGIITTSRDPRITPIGGFLRKSKINELPQLLNVLFGDMSFVGPRPVMQKSFDQYPEPVRAVIYNVKPGITGIGSIVFRDEEQLITQVRDQGGDTWAYYRDVIYPHKGMVEQWYQANQSFWVDLKILLLTAWVIIQPDSDLVYRAFPEVPIFVAQPVNKRYN</sequence>
<dbReference type="RefSeq" id="WP_136460730.1">
    <property type="nucleotide sequence ID" value="NZ_SRSF01000017.1"/>
</dbReference>
<comment type="caution">
    <text evidence="3">The sequence shown here is derived from an EMBL/GenBank/DDBJ whole genome shotgun (WGS) entry which is preliminary data.</text>
</comment>
<gene>
    <name evidence="3" type="ORF">E4021_17485</name>
</gene>
<dbReference type="Proteomes" id="UP000308528">
    <property type="component" value="Unassembled WGS sequence"/>
</dbReference>
<dbReference type="Pfam" id="PF02397">
    <property type="entry name" value="Bac_transf"/>
    <property type="match status" value="1"/>
</dbReference>
<proteinExistence type="inferred from homology"/>
<keyword evidence="3" id="KW-0808">Transferase</keyword>
<dbReference type="AlphaFoldDB" id="A0A4S4N7N8"/>
<dbReference type="PANTHER" id="PTHR30576">
    <property type="entry name" value="COLANIC BIOSYNTHESIS UDP-GLUCOSE LIPID CARRIER TRANSFERASE"/>
    <property type="match status" value="1"/>
</dbReference>
<evidence type="ECO:0000256" key="1">
    <source>
        <dbReference type="ARBA" id="ARBA00006464"/>
    </source>
</evidence>
<evidence type="ECO:0000259" key="2">
    <source>
        <dbReference type="Pfam" id="PF02397"/>
    </source>
</evidence>
<keyword evidence="4" id="KW-1185">Reference proteome</keyword>
<evidence type="ECO:0000313" key="3">
    <source>
        <dbReference type="EMBL" id="THH34555.1"/>
    </source>
</evidence>
<dbReference type="InterPro" id="IPR003362">
    <property type="entry name" value="Bact_transf"/>
</dbReference>
<evidence type="ECO:0000313" key="4">
    <source>
        <dbReference type="Proteomes" id="UP000308528"/>
    </source>
</evidence>
<protein>
    <submittedName>
        <fullName evidence="3">Sugar transferase</fullName>
    </submittedName>
</protein>
<feature type="domain" description="Bacterial sugar transferase" evidence="2">
    <location>
        <begin position="6"/>
        <end position="204"/>
    </location>
</feature>
<dbReference type="GO" id="GO:0016780">
    <property type="term" value="F:phosphotransferase activity, for other substituted phosphate groups"/>
    <property type="evidence" value="ECO:0007669"/>
    <property type="project" value="TreeGrafter"/>
</dbReference>
<dbReference type="EMBL" id="SRSF01000017">
    <property type="protein sequence ID" value="THH34555.1"/>
    <property type="molecule type" value="Genomic_DNA"/>
</dbReference>
<name>A0A4S4N7N8_9BACT</name>
<dbReference type="OrthoDB" id="9808602at2"/>
<accession>A0A4S4N7N8</accession>
<dbReference type="PANTHER" id="PTHR30576:SF20">
    <property type="entry name" value="QUINOVOSAMINEPHOSPHOTRANSFERAE-RELATED"/>
    <property type="match status" value="1"/>
</dbReference>
<reference evidence="3 4" key="1">
    <citation type="submission" date="2019-04" db="EMBL/GenBank/DDBJ databases">
        <title>Lewinella litorea sp. nov., isolated from a marine sand.</title>
        <authorList>
            <person name="Yoon J.-H."/>
        </authorList>
    </citation>
    <scope>NUCLEOTIDE SEQUENCE [LARGE SCALE GENOMIC DNA]</scope>
    <source>
        <strain evidence="3 4">HSMS-39</strain>
    </source>
</reference>
<organism evidence="3 4">
    <name type="scientific">Neolewinella litorea</name>
    <dbReference type="NCBI Taxonomy" id="2562452"/>
    <lineage>
        <taxon>Bacteria</taxon>
        <taxon>Pseudomonadati</taxon>
        <taxon>Bacteroidota</taxon>
        <taxon>Saprospiria</taxon>
        <taxon>Saprospirales</taxon>
        <taxon>Lewinellaceae</taxon>
        <taxon>Neolewinella</taxon>
    </lineage>
</organism>
<comment type="similarity">
    <text evidence="1">Belongs to the bacterial sugar transferase family.</text>
</comment>